<dbReference type="Gene3D" id="3.40.50.11350">
    <property type="match status" value="1"/>
</dbReference>
<dbReference type="EMBL" id="CP119311">
    <property type="protein sequence ID" value="WEK36537.1"/>
    <property type="molecule type" value="Genomic_DNA"/>
</dbReference>
<protein>
    <submittedName>
        <fullName evidence="3">Alpha-1,2-fucosyltransferase</fullName>
    </submittedName>
</protein>
<dbReference type="AlphaFoldDB" id="A0AAJ5WTU7"/>
<dbReference type="GO" id="GO:0016020">
    <property type="term" value="C:membrane"/>
    <property type="evidence" value="ECO:0007669"/>
    <property type="project" value="InterPro"/>
</dbReference>
<dbReference type="PANTHER" id="PTHR11927:SF9">
    <property type="entry name" value="L-FUCOSYLTRANSFERASE"/>
    <property type="match status" value="1"/>
</dbReference>
<evidence type="ECO:0000256" key="1">
    <source>
        <dbReference type="ARBA" id="ARBA00022676"/>
    </source>
</evidence>
<evidence type="ECO:0000313" key="3">
    <source>
        <dbReference type="EMBL" id="WEK36537.1"/>
    </source>
</evidence>
<keyword evidence="2" id="KW-0808">Transferase</keyword>
<gene>
    <name evidence="3" type="ORF">P0Y53_03410</name>
</gene>
<dbReference type="InterPro" id="IPR002516">
    <property type="entry name" value="Glyco_trans_11"/>
</dbReference>
<dbReference type="CDD" id="cd11301">
    <property type="entry name" value="Fut1_Fut2_like"/>
    <property type="match status" value="1"/>
</dbReference>
<name>A0AAJ5WTU7_9BACT</name>
<dbReference type="PANTHER" id="PTHR11927">
    <property type="entry name" value="GALACTOSIDE 2-L-FUCOSYLTRANSFERASE"/>
    <property type="match status" value="1"/>
</dbReference>
<keyword evidence="1" id="KW-0328">Glycosyltransferase</keyword>
<evidence type="ECO:0000256" key="2">
    <source>
        <dbReference type="ARBA" id="ARBA00022679"/>
    </source>
</evidence>
<accession>A0AAJ5WTU7</accession>
<dbReference type="GO" id="GO:0005975">
    <property type="term" value="P:carbohydrate metabolic process"/>
    <property type="evidence" value="ECO:0007669"/>
    <property type="project" value="InterPro"/>
</dbReference>
<dbReference type="Pfam" id="PF01531">
    <property type="entry name" value="Glyco_transf_11"/>
    <property type="match status" value="1"/>
</dbReference>
<evidence type="ECO:0000313" key="4">
    <source>
        <dbReference type="Proteomes" id="UP001220610"/>
    </source>
</evidence>
<organism evidence="3 4">
    <name type="scientific">Candidatus Pseudobacter hemicellulosilyticus</name>
    <dbReference type="NCBI Taxonomy" id="3121375"/>
    <lineage>
        <taxon>Bacteria</taxon>
        <taxon>Pseudomonadati</taxon>
        <taxon>Bacteroidota</taxon>
        <taxon>Chitinophagia</taxon>
        <taxon>Chitinophagales</taxon>
        <taxon>Chitinophagaceae</taxon>
        <taxon>Pseudobacter</taxon>
    </lineage>
</organism>
<dbReference type="Proteomes" id="UP001220610">
    <property type="component" value="Chromosome"/>
</dbReference>
<dbReference type="GO" id="GO:0008107">
    <property type="term" value="F:galactoside 2-alpha-L-fucosyltransferase activity"/>
    <property type="evidence" value="ECO:0007669"/>
    <property type="project" value="InterPro"/>
</dbReference>
<proteinExistence type="predicted"/>
<sequence>MFSEKPTKVIRFSGGLGNQMFHYALYKALEKKFPGNRVLADVSLYTSNTIHNGFELERIFGVHLRHATENDVLAARNVGTTLTGRAVRKLLGSKQTFLHDVPTGPFQPEALQTSGNRYYIGAWQSDQYFSKIADLIKSDFFFQIPLDNHNSRLAQELDETASVGVHIRRGDYINNPDFLHVCGDDYYLQAISLMAEKLDNPRFYIFSNDIDWCKANLKGLDTVFVDWNTGADSYRDLQLMSLCKHNIIANSTFSWWSAWLNNNDHKLVIAPARWFSDKDLNVALDSWIKI</sequence>
<reference evidence="3" key="1">
    <citation type="submission" date="2023-03" db="EMBL/GenBank/DDBJ databases">
        <title>Andean soil-derived lignocellulolytic bacterial consortium as a source of novel taxa and putative plastic-active enzymes.</title>
        <authorList>
            <person name="Diaz-Garcia L."/>
            <person name="Chuvochina M."/>
            <person name="Feuerriegel G."/>
            <person name="Bunk B."/>
            <person name="Sproer C."/>
            <person name="Streit W.R."/>
            <person name="Rodriguez L.M."/>
            <person name="Overmann J."/>
            <person name="Jimenez D.J."/>
        </authorList>
    </citation>
    <scope>NUCLEOTIDE SEQUENCE</scope>
    <source>
        <strain evidence="3">MAG 7</strain>
    </source>
</reference>